<comment type="caution">
    <text evidence="2">The sequence shown here is derived from an EMBL/GenBank/DDBJ whole genome shotgun (WGS) entry which is preliminary data.</text>
</comment>
<dbReference type="Proteomes" id="UP001187192">
    <property type="component" value="Unassembled WGS sequence"/>
</dbReference>
<name>A0AA88E8Z2_FICCA</name>
<dbReference type="AlphaFoldDB" id="A0AA88E8Z2"/>
<gene>
    <name evidence="2" type="ORF">TIFTF001_039336</name>
</gene>
<sequence>MELRLFLGEFFDAICVTDCGVATAVAQSTASEARDSSCQSKPVCAAQARKNLGPDSQSTPADFSPSDCVK</sequence>
<accession>A0AA88E8Z2</accession>
<evidence type="ECO:0000313" key="2">
    <source>
        <dbReference type="EMBL" id="GMN70292.1"/>
    </source>
</evidence>
<proteinExistence type="predicted"/>
<organism evidence="2 3">
    <name type="scientific">Ficus carica</name>
    <name type="common">Common fig</name>
    <dbReference type="NCBI Taxonomy" id="3494"/>
    <lineage>
        <taxon>Eukaryota</taxon>
        <taxon>Viridiplantae</taxon>
        <taxon>Streptophyta</taxon>
        <taxon>Embryophyta</taxon>
        <taxon>Tracheophyta</taxon>
        <taxon>Spermatophyta</taxon>
        <taxon>Magnoliopsida</taxon>
        <taxon>eudicotyledons</taxon>
        <taxon>Gunneridae</taxon>
        <taxon>Pentapetalae</taxon>
        <taxon>rosids</taxon>
        <taxon>fabids</taxon>
        <taxon>Rosales</taxon>
        <taxon>Moraceae</taxon>
        <taxon>Ficeae</taxon>
        <taxon>Ficus</taxon>
    </lineage>
</organism>
<feature type="region of interest" description="Disordered" evidence="1">
    <location>
        <begin position="49"/>
        <end position="70"/>
    </location>
</feature>
<evidence type="ECO:0000313" key="3">
    <source>
        <dbReference type="Proteomes" id="UP001187192"/>
    </source>
</evidence>
<keyword evidence="3" id="KW-1185">Reference proteome</keyword>
<protein>
    <submittedName>
        <fullName evidence="2">Uncharacterized protein</fullName>
    </submittedName>
</protein>
<evidence type="ECO:0000256" key="1">
    <source>
        <dbReference type="SAM" id="MobiDB-lite"/>
    </source>
</evidence>
<dbReference type="EMBL" id="BTGU01001091">
    <property type="protein sequence ID" value="GMN70292.1"/>
    <property type="molecule type" value="Genomic_DNA"/>
</dbReference>
<reference evidence="2" key="1">
    <citation type="submission" date="2023-07" db="EMBL/GenBank/DDBJ databases">
        <title>draft genome sequence of fig (Ficus carica).</title>
        <authorList>
            <person name="Takahashi T."/>
            <person name="Nishimura K."/>
        </authorList>
    </citation>
    <scope>NUCLEOTIDE SEQUENCE</scope>
</reference>